<evidence type="ECO:0000256" key="1">
    <source>
        <dbReference type="SAM" id="MobiDB-lite"/>
    </source>
</evidence>
<sequence>MGACCGKPNRKGQGYVLGDSNTPSNASATKTSANTNTNTNTNTKTQTQTQTLNSGGRTLGDSGAASASTSPRTPNELSPSALAAQKRAEAAGKRGVQQGGGQLAKKLADRNKKSPYAVEEQLPEPTNAQWN</sequence>
<comment type="caution">
    <text evidence="2">The sequence shown here is derived from an EMBL/GenBank/DDBJ whole genome shotgun (WGS) entry which is preliminary data.</text>
</comment>
<dbReference type="RefSeq" id="XP_021884666.1">
    <property type="nucleotide sequence ID" value="XM_022029747.1"/>
</dbReference>
<reference evidence="2 3" key="1">
    <citation type="submission" date="2016-07" db="EMBL/GenBank/DDBJ databases">
        <title>Pervasive Adenine N6-methylation of Active Genes in Fungi.</title>
        <authorList>
            <consortium name="DOE Joint Genome Institute"/>
            <person name="Mondo S.J."/>
            <person name="Dannebaum R.O."/>
            <person name="Kuo R.C."/>
            <person name="Labutti K."/>
            <person name="Haridas S."/>
            <person name="Kuo A."/>
            <person name="Salamov A."/>
            <person name="Ahrendt S.R."/>
            <person name="Lipzen A."/>
            <person name="Sullivan W."/>
            <person name="Andreopoulos W.B."/>
            <person name="Clum A."/>
            <person name="Lindquist E."/>
            <person name="Daum C."/>
            <person name="Ramamoorthy G.K."/>
            <person name="Gryganskyi A."/>
            <person name="Culley D."/>
            <person name="Magnuson J.K."/>
            <person name="James T.Y."/>
            <person name="O'Malley M.A."/>
            <person name="Stajich J.E."/>
            <person name="Spatafora J.W."/>
            <person name="Visel A."/>
            <person name="Grigoriev I.V."/>
        </authorList>
    </citation>
    <scope>NUCLEOTIDE SEQUENCE [LARGE SCALE GENOMIC DNA]</scope>
    <source>
        <strain evidence="2 3">NRRL 3116</strain>
    </source>
</reference>
<evidence type="ECO:0000313" key="3">
    <source>
        <dbReference type="Proteomes" id="UP000193648"/>
    </source>
</evidence>
<protein>
    <submittedName>
        <fullName evidence="2">Uncharacterized protein</fullName>
    </submittedName>
</protein>
<dbReference type="OrthoDB" id="2443979at2759"/>
<dbReference type="AlphaFoldDB" id="A0A1Y2GXA6"/>
<proteinExistence type="predicted"/>
<dbReference type="InParanoid" id="A0A1Y2GXA6"/>
<dbReference type="Proteomes" id="UP000193648">
    <property type="component" value="Unassembled WGS sequence"/>
</dbReference>
<dbReference type="GeneID" id="33571590"/>
<evidence type="ECO:0000313" key="2">
    <source>
        <dbReference type="EMBL" id="ORZ26919.1"/>
    </source>
</evidence>
<keyword evidence="3" id="KW-1185">Reference proteome</keyword>
<feature type="compositionally biased region" description="Polar residues" evidence="1">
    <location>
        <begin position="65"/>
        <end position="78"/>
    </location>
</feature>
<feature type="compositionally biased region" description="Low complexity" evidence="1">
    <location>
        <begin position="20"/>
        <end position="54"/>
    </location>
</feature>
<name>A0A1Y2GXA6_9FUNG</name>
<accession>A0A1Y2GXA6</accession>
<dbReference type="EMBL" id="MCFF01000005">
    <property type="protein sequence ID" value="ORZ26919.1"/>
    <property type="molecule type" value="Genomic_DNA"/>
</dbReference>
<feature type="region of interest" description="Disordered" evidence="1">
    <location>
        <begin position="1"/>
        <end position="131"/>
    </location>
</feature>
<gene>
    <name evidence="2" type="ORF">BCR41DRAFT_419354</name>
</gene>
<organism evidence="2 3">
    <name type="scientific">Lobosporangium transversale</name>
    <dbReference type="NCBI Taxonomy" id="64571"/>
    <lineage>
        <taxon>Eukaryota</taxon>
        <taxon>Fungi</taxon>
        <taxon>Fungi incertae sedis</taxon>
        <taxon>Mucoromycota</taxon>
        <taxon>Mortierellomycotina</taxon>
        <taxon>Mortierellomycetes</taxon>
        <taxon>Mortierellales</taxon>
        <taxon>Mortierellaceae</taxon>
        <taxon>Lobosporangium</taxon>
    </lineage>
</organism>